<proteinExistence type="predicted"/>
<gene>
    <name evidence="1" type="ORF">SAMN06265350_102368</name>
</gene>
<protein>
    <recommendedName>
        <fullName evidence="3">DUF1565 domain-containing protein</fullName>
    </recommendedName>
</protein>
<dbReference type="EMBL" id="FXSZ01000002">
    <property type="protein sequence ID" value="SMO48571.1"/>
    <property type="molecule type" value="Genomic_DNA"/>
</dbReference>
<dbReference type="InterPro" id="IPR012334">
    <property type="entry name" value="Pectin_lyas_fold"/>
</dbReference>
<sequence length="236" mass="26408">MLKRIFLSLQCVLLILTLFAQKGKLVSKEYHVAVNGSNNNNGSISKPFKTISAAAKKAMRDVIIVHAGVYRGQVAPLRCGNSEKERIWYGAAKGEKFEVKGSVTKNFLHDNRVQDFSLEVNHGPVMVGNNLFLSQVRLSQVAFLHNLIAWKLWETNDADPRPTPFLKPHSTAIAGFHINPSGDAFTTLFFWDEQTCLLQQIIISRANGRQCELDGCKTIKSHQEEIISNTPFTKNV</sequence>
<dbReference type="Proteomes" id="UP000315971">
    <property type="component" value="Unassembled WGS sequence"/>
</dbReference>
<dbReference type="OrthoDB" id="9767990at2"/>
<accession>A0A521BP74</accession>
<dbReference type="SUPFAM" id="SSF51126">
    <property type="entry name" value="Pectin lyase-like"/>
    <property type="match status" value="1"/>
</dbReference>
<name>A0A521BP74_9SPHI</name>
<dbReference type="InterPro" id="IPR011050">
    <property type="entry name" value="Pectin_lyase_fold/virulence"/>
</dbReference>
<dbReference type="AlphaFoldDB" id="A0A521BP74"/>
<dbReference type="RefSeq" id="WP_142601972.1">
    <property type="nucleotide sequence ID" value="NZ_FXSZ01000002.1"/>
</dbReference>
<evidence type="ECO:0000313" key="1">
    <source>
        <dbReference type="EMBL" id="SMO48571.1"/>
    </source>
</evidence>
<reference evidence="1 2" key="1">
    <citation type="submission" date="2017-05" db="EMBL/GenBank/DDBJ databases">
        <authorList>
            <person name="Varghese N."/>
            <person name="Submissions S."/>
        </authorList>
    </citation>
    <scope>NUCLEOTIDE SEQUENCE [LARGE SCALE GENOMIC DNA]</scope>
    <source>
        <strain evidence="1 2">DSM 21342</strain>
    </source>
</reference>
<dbReference type="Gene3D" id="2.160.20.10">
    <property type="entry name" value="Single-stranded right-handed beta-helix, Pectin lyase-like"/>
    <property type="match status" value="2"/>
</dbReference>
<keyword evidence="2" id="KW-1185">Reference proteome</keyword>
<evidence type="ECO:0000313" key="2">
    <source>
        <dbReference type="Proteomes" id="UP000315971"/>
    </source>
</evidence>
<organism evidence="1 2">
    <name type="scientific">Solitalea koreensis</name>
    <dbReference type="NCBI Taxonomy" id="543615"/>
    <lineage>
        <taxon>Bacteria</taxon>
        <taxon>Pseudomonadati</taxon>
        <taxon>Bacteroidota</taxon>
        <taxon>Sphingobacteriia</taxon>
        <taxon>Sphingobacteriales</taxon>
        <taxon>Sphingobacteriaceae</taxon>
        <taxon>Solitalea</taxon>
    </lineage>
</organism>
<evidence type="ECO:0008006" key="3">
    <source>
        <dbReference type="Google" id="ProtNLM"/>
    </source>
</evidence>